<evidence type="ECO:0000313" key="1">
    <source>
        <dbReference type="EMBL" id="CAK9084061.1"/>
    </source>
</evidence>
<dbReference type="EMBL" id="CAXAMM010039129">
    <property type="protein sequence ID" value="CAK9084061.1"/>
    <property type="molecule type" value="Genomic_DNA"/>
</dbReference>
<reference evidence="1 2" key="1">
    <citation type="submission" date="2024-02" db="EMBL/GenBank/DDBJ databases">
        <authorList>
            <person name="Chen Y."/>
            <person name="Shah S."/>
            <person name="Dougan E. K."/>
            <person name="Thang M."/>
            <person name="Chan C."/>
        </authorList>
    </citation>
    <scope>NUCLEOTIDE SEQUENCE [LARGE SCALE GENOMIC DNA]</scope>
</reference>
<name>A0ABP0Q761_9DINO</name>
<organism evidence="1 2">
    <name type="scientific">Durusdinium trenchii</name>
    <dbReference type="NCBI Taxonomy" id="1381693"/>
    <lineage>
        <taxon>Eukaryota</taxon>
        <taxon>Sar</taxon>
        <taxon>Alveolata</taxon>
        <taxon>Dinophyceae</taxon>
        <taxon>Suessiales</taxon>
        <taxon>Symbiodiniaceae</taxon>
        <taxon>Durusdinium</taxon>
    </lineage>
</organism>
<evidence type="ECO:0000313" key="2">
    <source>
        <dbReference type="Proteomes" id="UP001642464"/>
    </source>
</evidence>
<sequence length="672" mass="75322">MPWSKHQLAELGRRSYVSKAGLAAVLTELKADGLIPEDNPVSTRTLKRARDDFLSDLGSTSGDLIKTIVIKASNTAEPPLTVSYIDPFAMLQVAIDNCEPLREHVLKCLVENPCSLSSPWKLCLYSDEVSPGNQLRHLNRRKVQVIYYSFQELGRHALGSEHMWFTLCAARSVEVNRIGGLSVLWRHLFGILFEGTPSLSTGLPLGKVGTVLCCKLSILISDEKAIKETVEMKGATGTLNCGLCRNCVTRDLETHDRAGWLVSYTSTDFSKFVPHANESVQKILAHLQEQKPLLSKVAYDKLEQSLGYNLIEGGLLLDPVHGSSMIDKIQYDWFHIYVVHGIANIECGLFLKVLHVYGHKLEAINDFCNRFSWPSQIRGSAPKDVFTKRDSDSPLKASGSETLNVLVVLRVFILMYVVEEANLELRNACESFFCLCRVLDLCTQISRGRPVPFSDLGGAIRKHLEAFQKMYGIDHWTPKFHMSLHLENMFRRHGTLLSCATHERKHKVLKNFANHHLNAGATWETSLLKDVVYHELSGLRQHSSVPRATVGLLDGKKPTKRMMENFRQVAGEASDVLTSNSVVGAEGFVISRKDCCVLLVEGRLVVGEAWNFFQVEDRCISVVSLWEHVHGFMYKVAENPVVVEVQCLRESVPYSRVESDAIVLVPERALRV</sequence>
<gene>
    <name evidence="1" type="ORF">SCF082_LOCUS39893</name>
</gene>
<keyword evidence="2" id="KW-1185">Reference proteome</keyword>
<accession>A0ABP0Q761</accession>
<comment type="caution">
    <text evidence="1">The sequence shown here is derived from an EMBL/GenBank/DDBJ whole genome shotgun (WGS) entry which is preliminary data.</text>
</comment>
<proteinExistence type="predicted"/>
<dbReference type="Proteomes" id="UP001642464">
    <property type="component" value="Unassembled WGS sequence"/>
</dbReference>
<protein>
    <submittedName>
        <fullName evidence="1">Uncharacterized protein</fullName>
    </submittedName>
</protein>